<dbReference type="EMBL" id="BDGG01000015">
    <property type="protein sequence ID" value="GAV07542.1"/>
    <property type="molecule type" value="Genomic_DNA"/>
</dbReference>
<keyword evidence="3" id="KW-1185">Reference proteome</keyword>
<dbReference type="Proteomes" id="UP000186922">
    <property type="component" value="Unassembled WGS sequence"/>
</dbReference>
<accession>A0A1D1W1V7</accession>
<feature type="compositionally biased region" description="Acidic residues" evidence="1">
    <location>
        <begin position="120"/>
        <end position="136"/>
    </location>
</feature>
<proteinExistence type="predicted"/>
<comment type="caution">
    <text evidence="2">The sequence shown here is derived from an EMBL/GenBank/DDBJ whole genome shotgun (WGS) entry which is preliminary data.</text>
</comment>
<organism evidence="2 3">
    <name type="scientific">Ramazzottius varieornatus</name>
    <name type="common">Water bear</name>
    <name type="synonym">Tardigrade</name>
    <dbReference type="NCBI Taxonomy" id="947166"/>
    <lineage>
        <taxon>Eukaryota</taxon>
        <taxon>Metazoa</taxon>
        <taxon>Ecdysozoa</taxon>
        <taxon>Tardigrada</taxon>
        <taxon>Eutardigrada</taxon>
        <taxon>Parachela</taxon>
        <taxon>Hypsibioidea</taxon>
        <taxon>Ramazzottiidae</taxon>
        <taxon>Ramazzottius</taxon>
    </lineage>
</organism>
<protein>
    <submittedName>
        <fullName evidence="2">Uncharacterized protein</fullName>
    </submittedName>
</protein>
<feature type="compositionally biased region" description="Acidic residues" evidence="1">
    <location>
        <begin position="88"/>
        <end position="107"/>
    </location>
</feature>
<feature type="region of interest" description="Disordered" evidence="1">
    <location>
        <begin position="80"/>
        <end position="145"/>
    </location>
</feature>
<evidence type="ECO:0000256" key="1">
    <source>
        <dbReference type="SAM" id="MobiDB-lite"/>
    </source>
</evidence>
<gene>
    <name evidence="2" type="primary">RvY_17366-1</name>
    <name evidence="2" type="synonym">RvY_17366.1</name>
    <name evidence="2" type="ORF">RvY_17366</name>
</gene>
<sequence>MKACFLQSSKIFAECYACRSHGRQCGFAVQYSRLHFLRNFLWKTEVSLPRVLETMFADMTFSSGKCKRYTDEYRTAFPWVADERSGSESDDSDNGDSEDDESDDDDGVGLQALLAGFNQDYDEDDEHEYDEEDEDGDEKRTRKRMKTMLNENEHFGDERSSKFFPTIHRLILHAF</sequence>
<name>A0A1D1W1V7_RAMVA</name>
<dbReference type="AlphaFoldDB" id="A0A1D1W1V7"/>
<evidence type="ECO:0000313" key="3">
    <source>
        <dbReference type="Proteomes" id="UP000186922"/>
    </source>
</evidence>
<reference evidence="2 3" key="1">
    <citation type="journal article" date="2016" name="Nat. Commun.">
        <title>Extremotolerant tardigrade genome and improved radiotolerance of human cultured cells by tardigrade-unique protein.</title>
        <authorList>
            <person name="Hashimoto T."/>
            <person name="Horikawa D.D."/>
            <person name="Saito Y."/>
            <person name="Kuwahara H."/>
            <person name="Kozuka-Hata H."/>
            <person name="Shin-I T."/>
            <person name="Minakuchi Y."/>
            <person name="Ohishi K."/>
            <person name="Motoyama A."/>
            <person name="Aizu T."/>
            <person name="Enomoto A."/>
            <person name="Kondo K."/>
            <person name="Tanaka S."/>
            <person name="Hara Y."/>
            <person name="Koshikawa S."/>
            <person name="Sagara H."/>
            <person name="Miura T."/>
            <person name="Yokobori S."/>
            <person name="Miyagawa K."/>
            <person name="Suzuki Y."/>
            <person name="Kubo T."/>
            <person name="Oyama M."/>
            <person name="Kohara Y."/>
            <person name="Fujiyama A."/>
            <person name="Arakawa K."/>
            <person name="Katayama T."/>
            <person name="Toyoda A."/>
            <person name="Kunieda T."/>
        </authorList>
    </citation>
    <scope>NUCLEOTIDE SEQUENCE [LARGE SCALE GENOMIC DNA]</scope>
    <source>
        <strain evidence="2 3">YOKOZUNA-1</strain>
    </source>
</reference>
<evidence type="ECO:0000313" key="2">
    <source>
        <dbReference type="EMBL" id="GAV07542.1"/>
    </source>
</evidence>